<feature type="region of interest" description="Disordered" evidence="1">
    <location>
        <begin position="182"/>
        <end position="226"/>
    </location>
</feature>
<feature type="compositionally biased region" description="Low complexity" evidence="1">
    <location>
        <begin position="182"/>
        <end position="210"/>
    </location>
</feature>
<dbReference type="RefSeq" id="WP_149813734.1">
    <property type="nucleotide sequence ID" value="NZ_VUKA01000016.1"/>
</dbReference>
<dbReference type="OrthoDB" id="7277042at2"/>
<evidence type="ECO:0000313" key="4">
    <source>
        <dbReference type="Proteomes" id="UP000322110"/>
    </source>
</evidence>
<evidence type="ECO:0000313" key="3">
    <source>
        <dbReference type="EMBL" id="KAA2211758.1"/>
    </source>
</evidence>
<dbReference type="EMBL" id="VUKA01000016">
    <property type="protein sequence ID" value="KAA2211758.1"/>
    <property type="molecule type" value="Genomic_DNA"/>
</dbReference>
<feature type="compositionally biased region" description="Pro residues" evidence="1">
    <location>
        <begin position="308"/>
        <end position="320"/>
    </location>
</feature>
<dbReference type="Pfam" id="PF08239">
    <property type="entry name" value="SH3_3"/>
    <property type="match status" value="1"/>
</dbReference>
<feature type="region of interest" description="Disordered" evidence="1">
    <location>
        <begin position="252"/>
        <end position="353"/>
    </location>
</feature>
<accession>A0A5B2TD35</accession>
<dbReference type="Gene3D" id="2.30.30.40">
    <property type="entry name" value="SH3 Domains"/>
    <property type="match status" value="1"/>
</dbReference>
<dbReference type="AlphaFoldDB" id="A0A5B2TD35"/>
<keyword evidence="4" id="KW-1185">Reference proteome</keyword>
<feature type="compositionally biased region" description="Low complexity" evidence="1">
    <location>
        <begin position="269"/>
        <end position="292"/>
    </location>
</feature>
<evidence type="ECO:0000259" key="2">
    <source>
        <dbReference type="Pfam" id="PF08239"/>
    </source>
</evidence>
<name>A0A5B2TD35_9PROT</name>
<feature type="domain" description="SH3b" evidence="2">
    <location>
        <begin position="374"/>
        <end position="422"/>
    </location>
</feature>
<reference evidence="3 4" key="1">
    <citation type="journal article" date="2015" name="Int. J. Syst. Evol. Microbiol.">
        <title>Roseomonas oryzae sp. nov., isolated from paddy rhizosphere soil.</title>
        <authorList>
            <person name="Ramaprasad E.V."/>
            <person name="Sasikala Ch."/>
            <person name="Ramana Ch.V."/>
        </authorList>
    </citation>
    <scope>NUCLEOTIDE SEQUENCE [LARGE SCALE GENOMIC DNA]</scope>
    <source>
        <strain evidence="3 4">KCTC 42542</strain>
    </source>
</reference>
<protein>
    <submittedName>
        <fullName evidence="3">SH3 domain-containing protein</fullName>
    </submittedName>
</protein>
<gene>
    <name evidence="3" type="ORF">F0Q34_18480</name>
</gene>
<comment type="caution">
    <text evidence="3">The sequence shown here is derived from an EMBL/GenBank/DDBJ whole genome shotgun (WGS) entry which is preliminary data.</text>
</comment>
<dbReference type="InterPro" id="IPR003646">
    <property type="entry name" value="SH3-like_bac-type"/>
</dbReference>
<sequence>MENPELARAYEDFREAAVALSGVGMLFEMVHRPDPRFGGLVPREPRNLSIAAVPEAALGADAATVVLMGVGFWEFLPGFFFGSDRIIDGRRMAMDTGSFRFTENTPSGDAEIIGQTEAGPLAQYMRIDISGDGLVKSLAVSNLALGGAFVAAYRNYVEVLAGYPYKLLHPYRQLSLPQAQPQLQPGATAAQPAARPVVPTLPGAGALPASRPAPPPRSAAPSRRGPSGVAWGWLAVPPLVALAFYLGSLTSTGEPEEGPTPPPARSTGSVVSPPASLAPATPPAALAPVPEVSLPPPPPVFEEGDGLPLPPPPAPPPPPRRAGGTDGEAPPVIEPAPGPRNLTLPEGSGGMGSGYVHPPLAAPAQLRMGVVRQSANVRASPNGGSPVLRVLGPGTPLRIVEENLGWLRVTTEDGEALGWIYGTLVR</sequence>
<evidence type="ECO:0000256" key="1">
    <source>
        <dbReference type="SAM" id="MobiDB-lite"/>
    </source>
</evidence>
<proteinExistence type="predicted"/>
<dbReference type="Proteomes" id="UP000322110">
    <property type="component" value="Unassembled WGS sequence"/>
</dbReference>
<organism evidence="3 4">
    <name type="scientific">Teichococcus oryzae</name>
    <dbReference type="NCBI Taxonomy" id="1608942"/>
    <lineage>
        <taxon>Bacteria</taxon>
        <taxon>Pseudomonadati</taxon>
        <taxon>Pseudomonadota</taxon>
        <taxon>Alphaproteobacteria</taxon>
        <taxon>Acetobacterales</taxon>
        <taxon>Roseomonadaceae</taxon>
        <taxon>Roseomonas</taxon>
    </lineage>
</organism>